<dbReference type="EMBL" id="JBHRTL010000031">
    <property type="protein sequence ID" value="MFC3156811.1"/>
    <property type="molecule type" value="Genomic_DNA"/>
</dbReference>
<keyword evidence="1" id="KW-0812">Transmembrane</keyword>
<accession>A0ABV7HVE3</accession>
<organism evidence="2 3">
    <name type="scientific">Gilvimarinus japonicus</name>
    <dbReference type="NCBI Taxonomy" id="1796469"/>
    <lineage>
        <taxon>Bacteria</taxon>
        <taxon>Pseudomonadati</taxon>
        <taxon>Pseudomonadota</taxon>
        <taxon>Gammaproteobacteria</taxon>
        <taxon>Cellvibrionales</taxon>
        <taxon>Cellvibrionaceae</taxon>
        <taxon>Gilvimarinus</taxon>
    </lineage>
</organism>
<dbReference type="InterPro" id="IPR007813">
    <property type="entry name" value="PilN"/>
</dbReference>
<name>A0ABV7HVE3_9GAMM</name>
<proteinExistence type="predicted"/>
<dbReference type="Proteomes" id="UP001595548">
    <property type="component" value="Unassembled WGS sequence"/>
</dbReference>
<keyword evidence="1" id="KW-0472">Membrane</keyword>
<evidence type="ECO:0000313" key="3">
    <source>
        <dbReference type="Proteomes" id="UP001595548"/>
    </source>
</evidence>
<evidence type="ECO:0000313" key="2">
    <source>
        <dbReference type="EMBL" id="MFC3156811.1"/>
    </source>
</evidence>
<gene>
    <name evidence="2" type="ORF">ACFOEB_16495</name>
</gene>
<keyword evidence="1" id="KW-1133">Transmembrane helix</keyword>
<comment type="caution">
    <text evidence="2">The sequence shown here is derived from an EMBL/GenBank/DDBJ whole genome shotgun (WGS) entry which is preliminary data.</text>
</comment>
<sequence>MASDQNSWNLFGYDLGFLWSRYVGAWHEVFWHYSSAVRQWLDERVIVVDSDETDAGTISGQHEKAVAYRLSNDDYLVREVNIPSSAQLTLKDVVEAEVFASSPFLPEDTVFGWTWEPNGTVVRVLIAIASKSAVMNRLHQCDLSIKSDSLEIWAAPEKDNIVLEGFGEAARNSRYKKRLLTFGALISISMISVVGGAAIPMSYKAHELSELNARYDEVNRAARSAVAMRSELALRNDLIDKLNTFSDMSVWPLDPLSALSEQMPDDSWLMAYVQQGRQVDLQGAADNAATLMQDLSQYPLFQDLTPTAAIRKVGRSEKENFQLKFFVPMREELR</sequence>
<protein>
    <submittedName>
        <fullName evidence="2">PilN domain-containing protein</fullName>
    </submittedName>
</protein>
<keyword evidence="3" id="KW-1185">Reference proteome</keyword>
<reference evidence="3" key="1">
    <citation type="journal article" date="2019" name="Int. J. Syst. Evol. Microbiol.">
        <title>The Global Catalogue of Microorganisms (GCM) 10K type strain sequencing project: providing services to taxonomists for standard genome sequencing and annotation.</title>
        <authorList>
            <consortium name="The Broad Institute Genomics Platform"/>
            <consortium name="The Broad Institute Genome Sequencing Center for Infectious Disease"/>
            <person name="Wu L."/>
            <person name="Ma J."/>
        </authorList>
    </citation>
    <scope>NUCLEOTIDE SEQUENCE [LARGE SCALE GENOMIC DNA]</scope>
    <source>
        <strain evidence="3">KCTC 52141</strain>
    </source>
</reference>
<evidence type="ECO:0000256" key="1">
    <source>
        <dbReference type="SAM" id="Phobius"/>
    </source>
</evidence>
<feature type="transmembrane region" description="Helical" evidence="1">
    <location>
        <begin position="179"/>
        <end position="203"/>
    </location>
</feature>
<dbReference type="Pfam" id="PF05137">
    <property type="entry name" value="PilN"/>
    <property type="match status" value="1"/>
</dbReference>
<dbReference type="RefSeq" id="WP_382418221.1">
    <property type="nucleotide sequence ID" value="NZ_AP031500.1"/>
</dbReference>